<gene>
    <name evidence="1" type="ORF">KDW93_25495</name>
</gene>
<protein>
    <submittedName>
        <fullName evidence="1">Uncharacterized protein</fullName>
    </submittedName>
</protein>
<accession>A0AA41ECC4</accession>
<dbReference type="AlphaFoldDB" id="A0AA41ECC4"/>
<reference evidence="1" key="1">
    <citation type="submission" date="2021-04" db="EMBL/GenBank/DDBJ databases">
        <title>A collection of bacterial strains from the Burkholderia cepacia Research Laboratory and Repository.</title>
        <authorList>
            <person name="Lipuma J."/>
            <person name="Spilker T."/>
        </authorList>
    </citation>
    <scope>NUCLEOTIDE SEQUENCE</scope>
    <source>
        <strain evidence="1">AU36012</strain>
    </source>
</reference>
<sequence>MVDRSDFVRARAVAFDENRLPVSKDMDFFDKRIAGAAETVTIRAQLNTVGIVSIRRMSLHSAASLRWADQALMLVGLH</sequence>
<evidence type="ECO:0000313" key="1">
    <source>
        <dbReference type="EMBL" id="MBR8132284.1"/>
    </source>
</evidence>
<dbReference type="EMBL" id="JAGSVG010000027">
    <property type="protein sequence ID" value="MBR8132284.1"/>
    <property type="molecule type" value="Genomic_DNA"/>
</dbReference>
<proteinExistence type="predicted"/>
<dbReference type="RefSeq" id="WP_146124556.1">
    <property type="nucleotide sequence ID" value="NZ_CADERF010000026.1"/>
</dbReference>
<dbReference type="Proteomes" id="UP000682266">
    <property type="component" value="Unassembled WGS sequence"/>
</dbReference>
<evidence type="ECO:0000313" key="2">
    <source>
        <dbReference type="Proteomes" id="UP000682266"/>
    </source>
</evidence>
<organism evidence="1 2">
    <name type="scientific">Burkholderia ambifaria</name>
    <dbReference type="NCBI Taxonomy" id="152480"/>
    <lineage>
        <taxon>Bacteria</taxon>
        <taxon>Pseudomonadati</taxon>
        <taxon>Pseudomonadota</taxon>
        <taxon>Betaproteobacteria</taxon>
        <taxon>Burkholderiales</taxon>
        <taxon>Burkholderiaceae</taxon>
        <taxon>Burkholderia</taxon>
        <taxon>Burkholderia cepacia complex</taxon>
    </lineage>
</organism>
<comment type="caution">
    <text evidence="1">The sequence shown here is derived from an EMBL/GenBank/DDBJ whole genome shotgun (WGS) entry which is preliminary data.</text>
</comment>
<name>A0AA41ECC4_9BURK</name>